<proteinExistence type="predicted"/>
<dbReference type="AlphaFoldDB" id="A0A8H7TBD7"/>
<keyword evidence="3" id="KW-1185">Reference proteome</keyword>
<dbReference type="Proteomes" id="UP000664132">
    <property type="component" value="Unassembled WGS sequence"/>
</dbReference>
<organism evidence="2 3">
    <name type="scientific">Cadophora malorum</name>
    <dbReference type="NCBI Taxonomy" id="108018"/>
    <lineage>
        <taxon>Eukaryota</taxon>
        <taxon>Fungi</taxon>
        <taxon>Dikarya</taxon>
        <taxon>Ascomycota</taxon>
        <taxon>Pezizomycotina</taxon>
        <taxon>Leotiomycetes</taxon>
        <taxon>Helotiales</taxon>
        <taxon>Ploettnerulaceae</taxon>
        <taxon>Cadophora</taxon>
    </lineage>
</organism>
<reference evidence="2" key="1">
    <citation type="submission" date="2021-02" db="EMBL/GenBank/DDBJ databases">
        <title>Genome sequence Cadophora malorum strain M34.</title>
        <authorList>
            <person name="Stefanovic E."/>
            <person name="Vu D."/>
            <person name="Scully C."/>
            <person name="Dijksterhuis J."/>
            <person name="Roader J."/>
            <person name="Houbraken J."/>
        </authorList>
    </citation>
    <scope>NUCLEOTIDE SEQUENCE</scope>
    <source>
        <strain evidence="2">M34</strain>
    </source>
</reference>
<dbReference type="PANTHER" id="PTHR24148:SF73">
    <property type="entry name" value="HET DOMAIN PROTEIN (AFU_ORTHOLOGUE AFUA_8G01020)"/>
    <property type="match status" value="1"/>
</dbReference>
<accession>A0A8H7TBD7</accession>
<feature type="domain" description="Heterokaryon incompatibility" evidence="1">
    <location>
        <begin position="106"/>
        <end position="248"/>
    </location>
</feature>
<sequence length="652" mass="75072">MSSGRDNAYRSALPSTSQAFQYDPLTDPESEIRLLRILPQLVLAQPVLVRYPRRRSAPGALPSSLYDIASLTDSNYMERDLINVGTRLPAVRCEIFHAKLHEAPPFKALSYTWGSPNDPQHSIIMNGRTISVRENLFLALQQFHTRPETLIIWIDAVCINQADENERNEQVAKMKTIYEHAEEVCVWLGPSYKDSHLAFKVMQDMYDHRDDVEWIVRLFSQPDVKKAVLALTHLVSNHYWWRMWIVQELVSARSISLHCGVEAIAAAALNETQSLFRAMGYKDHGFRNDHLFDLMPTDSELRARLQYQGMYDVRIFQNAFDAQNLSFFQTLLYNWHRETTEAEDMVYGLAALANSRSEYKISIDYSRSVTEIYVDLAKKELQHCTTLEIPRERDRVLVFQAFRLGCQIGRAVVNITSCMLSENLISDVGDVLVLKGVVIGKVEAVGERPAMTHWTDLEGAGRTFLSWWALLGTTGGRGERRQEQFGKTLICDRLMDRNHEGWRREEVCRSIVGRFVDFFNEELPAEEIGSELVSARSWMVQRTKEIDEQLGYRFAEEYMKDFNRTWVQSSAYSFWNRRFFLGPSNIMGLAPEGVEEGDIICVPLGCPHPMIFRKVEDHYIVIGEAYVDGYMRGKAIEMLENGELELETFELH</sequence>
<evidence type="ECO:0000313" key="2">
    <source>
        <dbReference type="EMBL" id="KAG4415970.1"/>
    </source>
</evidence>
<dbReference type="Pfam" id="PF26639">
    <property type="entry name" value="Het-6_barrel"/>
    <property type="match status" value="1"/>
</dbReference>
<dbReference type="PANTHER" id="PTHR24148">
    <property type="entry name" value="ANKYRIN REPEAT DOMAIN-CONTAINING PROTEIN 39 HOMOLOG-RELATED"/>
    <property type="match status" value="1"/>
</dbReference>
<name>A0A8H7TBD7_9HELO</name>
<evidence type="ECO:0000313" key="3">
    <source>
        <dbReference type="Proteomes" id="UP000664132"/>
    </source>
</evidence>
<dbReference type="InterPro" id="IPR052895">
    <property type="entry name" value="HetReg/Transcr_Mod"/>
</dbReference>
<protein>
    <recommendedName>
        <fullName evidence="1">Heterokaryon incompatibility domain-containing protein</fullName>
    </recommendedName>
</protein>
<dbReference type="InterPro" id="IPR010730">
    <property type="entry name" value="HET"/>
</dbReference>
<dbReference type="OrthoDB" id="3553147at2759"/>
<dbReference type="Pfam" id="PF06985">
    <property type="entry name" value="HET"/>
    <property type="match status" value="1"/>
</dbReference>
<gene>
    <name evidence="2" type="ORF">IFR04_010920</name>
</gene>
<dbReference type="EMBL" id="JAFJYH010000202">
    <property type="protein sequence ID" value="KAG4415970.1"/>
    <property type="molecule type" value="Genomic_DNA"/>
</dbReference>
<evidence type="ECO:0000259" key="1">
    <source>
        <dbReference type="Pfam" id="PF06985"/>
    </source>
</evidence>
<comment type="caution">
    <text evidence="2">The sequence shown here is derived from an EMBL/GenBank/DDBJ whole genome shotgun (WGS) entry which is preliminary data.</text>
</comment>